<reference evidence="4 5" key="1">
    <citation type="submission" date="2017-10" db="EMBL/GenBank/DDBJ databases">
        <title>Draft genome of Longibacter Salinarum.</title>
        <authorList>
            <person name="Goh K.M."/>
            <person name="Shamsir M.S."/>
            <person name="Lim S.W."/>
        </authorList>
    </citation>
    <scope>NUCLEOTIDE SEQUENCE [LARGE SCALE GENOMIC DNA]</scope>
    <source>
        <strain evidence="4 5">KCTC 52045</strain>
    </source>
</reference>
<comment type="caution">
    <text evidence="4">The sequence shown here is derived from an EMBL/GenBank/DDBJ whole genome shotgun (WGS) entry which is preliminary data.</text>
</comment>
<feature type="chain" id="PRO_5013219059" description="Secretion system C-terminal sorting domain-containing protein" evidence="2">
    <location>
        <begin position="20"/>
        <end position="757"/>
    </location>
</feature>
<keyword evidence="5" id="KW-1185">Reference proteome</keyword>
<dbReference type="InterPro" id="IPR026444">
    <property type="entry name" value="Secre_tail"/>
</dbReference>
<evidence type="ECO:0000256" key="2">
    <source>
        <dbReference type="SAM" id="SignalP"/>
    </source>
</evidence>
<dbReference type="EMBL" id="PDEQ01000009">
    <property type="protein sequence ID" value="PEN11488.1"/>
    <property type="molecule type" value="Genomic_DNA"/>
</dbReference>
<feature type="signal peptide" evidence="2">
    <location>
        <begin position="1"/>
        <end position="19"/>
    </location>
</feature>
<accession>A0A2A8CUD7</accession>
<feature type="region of interest" description="Disordered" evidence="1">
    <location>
        <begin position="20"/>
        <end position="110"/>
    </location>
</feature>
<proteinExistence type="predicted"/>
<evidence type="ECO:0000313" key="4">
    <source>
        <dbReference type="EMBL" id="PEN11488.1"/>
    </source>
</evidence>
<feature type="domain" description="Secretion system C-terminal sorting" evidence="3">
    <location>
        <begin position="676"/>
        <end position="755"/>
    </location>
</feature>
<sequence>MRFLSLLLLSATLTFSAAAQSESAPVPDTDAPDSAVIPSTTVQETPPPFDNGRSGTTATPTKKRTSTTVLNNGRNPDAQPSGASGVKTSAVPTELNNGRNSSTEATPSRVRPLGVPKAVSASTVRITNVGPDGDANYDAFHPAVAYNSTASEYVVVWAGTDDAGSLAPGETEIYGLRVDATTAQPIGSPVRISSMGTDGDETFAALHPTVVFNPVEEDYFVTWQGSATAGEFEIFGRRLNASDLSISAQERLTNVGADGDATVDAQSPAVAVDTNTGAYFVTWHANPDGDMEVYGRGLNVAGQPNGSTVLQISDAGPSGDSAWRATHPAVAFNSSANEFWIVWSGSDDQTGLVAGENEIFLRRLESNGTLIGTDGQRISAAGADGDASIDAERPTIVMDSSVGEAFVSWSSNAADGSGAFDVYGQRLDLATASEKGTDDLRLSTMGPSGDVAFSGFAPAIAGISGREYVVAWRGDDSVDNSFEVHLQRVYADLAKGDEGGDDDALITSLSDGTSNYGAVTTAIAAGPSNSYLVVWSGDTSGSTLVEGEHEIFGQILKLGEPLPVDLASFTAAPSGDGIELSWQTLSETNNDRFEVQRRAGDAAKQSGTWQTVGTVSGAGTTTEAQDYRFLDRDLPYVADEVVYRLQQVDVDGASSLSDEIRIDRSGVTRLELLATFPNPARTATTVQYAVPESVDRSTDVRLMLYDVLGRQVRDVRIGSARGRNEVRMRLDGLASGMYFLRLEAGGQVRTQKLTVVR</sequence>
<name>A0A2A8CUD7_9BACT</name>
<dbReference type="Pfam" id="PF18962">
    <property type="entry name" value="Por_Secre_tail"/>
    <property type="match status" value="1"/>
</dbReference>
<evidence type="ECO:0000313" key="5">
    <source>
        <dbReference type="Proteomes" id="UP000220102"/>
    </source>
</evidence>
<feature type="compositionally biased region" description="Polar residues" evidence="1">
    <location>
        <begin position="86"/>
        <end position="106"/>
    </location>
</feature>
<dbReference type="RefSeq" id="WP_098078170.1">
    <property type="nucleotide sequence ID" value="NZ_PDEQ01000009.1"/>
</dbReference>
<gene>
    <name evidence="4" type="ORF">CRI94_15765</name>
</gene>
<dbReference type="Proteomes" id="UP000220102">
    <property type="component" value="Unassembled WGS sequence"/>
</dbReference>
<evidence type="ECO:0000256" key="1">
    <source>
        <dbReference type="SAM" id="MobiDB-lite"/>
    </source>
</evidence>
<protein>
    <recommendedName>
        <fullName evidence="3">Secretion system C-terminal sorting domain-containing protein</fullName>
    </recommendedName>
</protein>
<dbReference type="OrthoDB" id="861032at2"/>
<keyword evidence="2" id="KW-0732">Signal</keyword>
<evidence type="ECO:0000259" key="3">
    <source>
        <dbReference type="Pfam" id="PF18962"/>
    </source>
</evidence>
<dbReference type="AlphaFoldDB" id="A0A2A8CUD7"/>
<dbReference type="NCBIfam" id="TIGR04183">
    <property type="entry name" value="Por_Secre_tail"/>
    <property type="match status" value="1"/>
</dbReference>
<organism evidence="4 5">
    <name type="scientific">Longibacter salinarum</name>
    <dbReference type="NCBI Taxonomy" id="1850348"/>
    <lineage>
        <taxon>Bacteria</taxon>
        <taxon>Pseudomonadati</taxon>
        <taxon>Rhodothermota</taxon>
        <taxon>Rhodothermia</taxon>
        <taxon>Rhodothermales</taxon>
        <taxon>Salisaetaceae</taxon>
        <taxon>Longibacter</taxon>
    </lineage>
</organism>